<name>A0A0R3SSI9_HYMDI</name>
<dbReference type="Proteomes" id="UP000274504">
    <property type="component" value="Unassembled WGS sequence"/>
</dbReference>
<dbReference type="WBParaSite" id="HDID_0000826201-mRNA-1">
    <property type="protein sequence ID" value="HDID_0000826201-mRNA-1"/>
    <property type="gene ID" value="HDID_0000826201"/>
</dbReference>
<reference evidence="1 2" key="2">
    <citation type="submission" date="2018-11" db="EMBL/GenBank/DDBJ databases">
        <authorList>
            <consortium name="Pathogen Informatics"/>
        </authorList>
    </citation>
    <scope>NUCLEOTIDE SEQUENCE [LARGE SCALE GENOMIC DNA]</scope>
</reference>
<dbReference type="PANTHER" id="PTHR36943:SF1">
    <property type="entry name" value="CCHC-TYPE DOMAIN-CONTAINING PROTEIN"/>
    <property type="match status" value="1"/>
</dbReference>
<sequence>MDSIETAKIAAIVRCIMEQMNLSKPDKDPEDYIKNVVSREGWKSLDHPKLDKIPFKLSSASGDAVQLSGVMKCELTFKGKTIATVCYVADRDINLVGLDWIDMFDVLKPKVRSIISPHVRIREKYRRTEDFSQADDLSPLIKNQPAKDEETVVAEDKKNGIAVNTPVYVRDYRMGHQWTAAIVKKRHGSVIYDVDVGKDTRRLTGPTSDKRHLSLHSLVDTFNLTHVLPPRSQVIDQVTVPSRTARTRWKPSRL</sequence>
<proteinExistence type="predicted"/>
<accession>A0A0R3SSI9</accession>
<dbReference type="PANTHER" id="PTHR36943">
    <property type="entry name" value="CCHC-TYPE DOMAIN-CONTAINING PROTEIN"/>
    <property type="match status" value="1"/>
</dbReference>
<evidence type="ECO:0000313" key="1">
    <source>
        <dbReference type="EMBL" id="VDL60578.1"/>
    </source>
</evidence>
<dbReference type="EMBL" id="UYSG01011053">
    <property type="protein sequence ID" value="VDL60578.1"/>
    <property type="molecule type" value="Genomic_DNA"/>
</dbReference>
<gene>
    <name evidence="1" type="ORF">HDID_LOCUS8260</name>
</gene>
<evidence type="ECO:0000313" key="3">
    <source>
        <dbReference type="WBParaSite" id="HDID_0000826201-mRNA-1"/>
    </source>
</evidence>
<organism evidence="3">
    <name type="scientific">Hymenolepis diminuta</name>
    <name type="common">Rat tapeworm</name>
    <dbReference type="NCBI Taxonomy" id="6216"/>
    <lineage>
        <taxon>Eukaryota</taxon>
        <taxon>Metazoa</taxon>
        <taxon>Spiralia</taxon>
        <taxon>Lophotrochozoa</taxon>
        <taxon>Platyhelminthes</taxon>
        <taxon>Cestoda</taxon>
        <taxon>Eucestoda</taxon>
        <taxon>Cyclophyllidea</taxon>
        <taxon>Hymenolepididae</taxon>
        <taxon>Hymenolepis</taxon>
    </lineage>
</organism>
<dbReference type="AlphaFoldDB" id="A0A0R3SSI9"/>
<dbReference type="OrthoDB" id="6246848at2759"/>
<protein>
    <submittedName>
        <fullName evidence="3">Tudor domain-containing protein</fullName>
    </submittedName>
</protein>
<reference evidence="3" key="1">
    <citation type="submission" date="2017-02" db="UniProtKB">
        <authorList>
            <consortium name="WormBaseParasite"/>
        </authorList>
    </citation>
    <scope>IDENTIFICATION</scope>
</reference>
<evidence type="ECO:0000313" key="2">
    <source>
        <dbReference type="Proteomes" id="UP000274504"/>
    </source>
</evidence>
<dbReference type="STRING" id="6216.A0A0R3SSI9"/>